<protein>
    <submittedName>
        <fullName evidence="1">Uncharacterized protein</fullName>
    </submittedName>
</protein>
<sequence length="96" mass="11099">MPTILLKLLLQISPSHISKIIVHPVQLNFHNLIMHMPQYAIFIFALEIHTTSKLFLSFGLCFKDFNSWKLQTLVQTNAILLNHLLSGICPNQIYNR</sequence>
<evidence type="ECO:0000313" key="2">
    <source>
        <dbReference type="Proteomes" id="UP000829196"/>
    </source>
</evidence>
<comment type="caution">
    <text evidence="1">The sequence shown here is derived from an EMBL/GenBank/DDBJ whole genome shotgun (WGS) entry which is preliminary data.</text>
</comment>
<gene>
    <name evidence="1" type="ORF">KFK09_014735</name>
</gene>
<keyword evidence="2" id="KW-1185">Reference proteome</keyword>
<dbReference type="AlphaFoldDB" id="A0A8T3B3Y1"/>
<accession>A0A8T3B3Y1</accession>
<evidence type="ECO:0000313" key="1">
    <source>
        <dbReference type="EMBL" id="KAI0503792.1"/>
    </source>
</evidence>
<proteinExistence type="predicted"/>
<name>A0A8T3B3Y1_DENNO</name>
<dbReference type="Proteomes" id="UP000829196">
    <property type="component" value="Unassembled WGS sequence"/>
</dbReference>
<organism evidence="1 2">
    <name type="scientific">Dendrobium nobile</name>
    <name type="common">Orchid</name>
    <dbReference type="NCBI Taxonomy" id="94219"/>
    <lineage>
        <taxon>Eukaryota</taxon>
        <taxon>Viridiplantae</taxon>
        <taxon>Streptophyta</taxon>
        <taxon>Embryophyta</taxon>
        <taxon>Tracheophyta</taxon>
        <taxon>Spermatophyta</taxon>
        <taxon>Magnoliopsida</taxon>
        <taxon>Liliopsida</taxon>
        <taxon>Asparagales</taxon>
        <taxon>Orchidaceae</taxon>
        <taxon>Epidendroideae</taxon>
        <taxon>Malaxideae</taxon>
        <taxon>Dendrobiinae</taxon>
        <taxon>Dendrobium</taxon>
    </lineage>
</organism>
<reference evidence="1" key="1">
    <citation type="journal article" date="2022" name="Front. Genet.">
        <title>Chromosome-Scale Assembly of the Dendrobium nobile Genome Provides Insights Into the Molecular Mechanism of the Biosynthesis of the Medicinal Active Ingredient of Dendrobium.</title>
        <authorList>
            <person name="Xu Q."/>
            <person name="Niu S.-C."/>
            <person name="Li K.-L."/>
            <person name="Zheng P.-J."/>
            <person name="Zhang X.-J."/>
            <person name="Jia Y."/>
            <person name="Liu Y."/>
            <person name="Niu Y.-X."/>
            <person name="Yu L.-H."/>
            <person name="Chen D.-F."/>
            <person name="Zhang G.-Q."/>
        </authorList>
    </citation>
    <scope>NUCLEOTIDE SEQUENCE</scope>
    <source>
        <tissue evidence="1">Leaf</tissue>
    </source>
</reference>
<dbReference type="EMBL" id="JAGYWB010000011">
    <property type="protein sequence ID" value="KAI0503792.1"/>
    <property type="molecule type" value="Genomic_DNA"/>
</dbReference>